<gene>
    <name evidence="3" type="ORF">A3K49_05145</name>
</gene>
<dbReference type="EMBL" id="MEUG01000001">
    <property type="protein sequence ID" value="OGC28349.1"/>
    <property type="molecule type" value="Genomic_DNA"/>
</dbReference>
<evidence type="ECO:0000313" key="3">
    <source>
        <dbReference type="EMBL" id="OGC28349.1"/>
    </source>
</evidence>
<sequence>MKKRILALLAVVLISTSAFAVIKELVTADSSLVKVGDGVIVPIGAEVKDAVSIGGNVTVFGKVTGSAVSVGGNVVLKESAKVQGDAVAVGGMLVKEPGAVVKGSVVEVTAPGVGPAMVFFTSGGMVKGLFFFKLLTFIGFIVLAMIMVVLFMDPLGKVSGSIETNLMRTFLIGTLAFLLFLPVIFILMISLIGVMIIPLWVLLVGLAAFFGYFGAAHLLGKKTLNAFKVYNKPMMVETLTGVTLLFLVGLIPIIGFFVKFFAALCGLGAVYLTKFGTK</sequence>
<proteinExistence type="predicted"/>
<dbReference type="SUPFAM" id="SSF51161">
    <property type="entry name" value="Trimeric LpxA-like enzymes"/>
    <property type="match status" value="1"/>
</dbReference>
<evidence type="ECO:0000256" key="1">
    <source>
        <dbReference type="SAM" id="Phobius"/>
    </source>
</evidence>
<keyword evidence="1" id="KW-1133">Transmembrane helix</keyword>
<feature type="transmembrane region" description="Helical" evidence="1">
    <location>
        <begin position="199"/>
        <end position="219"/>
    </location>
</feature>
<feature type="chain" id="PRO_5009514558" description="Polymer-forming cytoskeletal protein" evidence="2">
    <location>
        <begin position="21"/>
        <end position="278"/>
    </location>
</feature>
<comment type="caution">
    <text evidence="3">The sequence shown here is derived from an EMBL/GenBank/DDBJ whole genome shotgun (WGS) entry which is preliminary data.</text>
</comment>
<keyword evidence="1" id="KW-0812">Transmembrane</keyword>
<reference evidence="3 4" key="1">
    <citation type="journal article" date="2016" name="Nat. Commun.">
        <title>Thousands of microbial genomes shed light on interconnected biogeochemical processes in an aquifer system.</title>
        <authorList>
            <person name="Anantharaman K."/>
            <person name="Brown C.T."/>
            <person name="Hug L.A."/>
            <person name="Sharon I."/>
            <person name="Castelle C.J."/>
            <person name="Probst A.J."/>
            <person name="Thomas B.C."/>
            <person name="Singh A."/>
            <person name="Wilkins M.J."/>
            <person name="Karaoz U."/>
            <person name="Brodie E.L."/>
            <person name="Williams K.H."/>
            <person name="Hubbard S.S."/>
            <person name="Banfield J.F."/>
        </authorList>
    </citation>
    <scope>NUCLEOTIDE SEQUENCE [LARGE SCALE GENOMIC DNA]</scope>
</reference>
<dbReference type="AlphaFoldDB" id="A0A1F4T751"/>
<feature type="signal peptide" evidence="2">
    <location>
        <begin position="1"/>
        <end position="20"/>
    </location>
</feature>
<keyword evidence="2" id="KW-0732">Signal</keyword>
<accession>A0A1F4T751</accession>
<evidence type="ECO:0000256" key="2">
    <source>
        <dbReference type="SAM" id="SignalP"/>
    </source>
</evidence>
<dbReference type="InterPro" id="IPR011004">
    <property type="entry name" value="Trimer_LpxA-like_sf"/>
</dbReference>
<evidence type="ECO:0008006" key="5">
    <source>
        <dbReference type="Google" id="ProtNLM"/>
    </source>
</evidence>
<organism evidence="3 4">
    <name type="scientific">candidate division WOR-1 bacterium RIFOXYC12_FULL_54_18</name>
    <dbReference type="NCBI Taxonomy" id="1802584"/>
    <lineage>
        <taxon>Bacteria</taxon>
        <taxon>Bacillati</taxon>
        <taxon>Saganbacteria</taxon>
    </lineage>
</organism>
<dbReference type="Proteomes" id="UP000178602">
    <property type="component" value="Unassembled WGS sequence"/>
</dbReference>
<name>A0A1F4T751_UNCSA</name>
<evidence type="ECO:0000313" key="4">
    <source>
        <dbReference type="Proteomes" id="UP000178602"/>
    </source>
</evidence>
<protein>
    <recommendedName>
        <fullName evidence="5">Polymer-forming cytoskeletal protein</fullName>
    </recommendedName>
</protein>
<feature type="transmembrane region" description="Helical" evidence="1">
    <location>
        <begin position="239"/>
        <end position="272"/>
    </location>
</feature>
<feature type="transmembrane region" description="Helical" evidence="1">
    <location>
        <begin position="130"/>
        <end position="150"/>
    </location>
</feature>
<feature type="transmembrane region" description="Helical" evidence="1">
    <location>
        <begin position="170"/>
        <end position="193"/>
    </location>
</feature>
<keyword evidence="1" id="KW-0472">Membrane</keyword>